<dbReference type="InterPro" id="IPR000907">
    <property type="entry name" value="LipOase"/>
</dbReference>
<dbReference type="PROSITE" id="PS51393">
    <property type="entry name" value="LIPOXYGENASE_3"/>
    <property type="match status" value="1"/>
</dbReference>
<reference evidence="6" key="1">
    <citation type="submission" date="2013-06" db="EMBL/GenBank/DDBJ databases">
        <authorList>
            <person name="Zhao Q."/>
        </authorList>
    </citation>
    <scope>NUCLEOTIDE SEQUENCE</scope>
    <source>
        <strain evidence="6">cv. W1943</strain>
    </source>
</reference>
<dbReference type="GO" id="GO:0016702">
    <property type="term" value="F:oxidoreductase activity, acting on single donors with incorporation of molecular oxygen, incorporation of two atoms of oxygen"/>
    <property type="evidence" value="ECO:0007669"/>
    <property type="project" value="InterPro"/>
</dbReference>
<keyword evidence="6" id="KW-1185">Reference proteome</keyword>
<dbReference type="HOGENOM" id="CLU_004282_1_1_1"/>
<organism evidence="5 6">
    <name type="scientific">Oryza rufipogon</name>
    <name type="common">Brownbeard rice</name>
    <name type="synonym">Asian wild rice</name>
    <dbReference type="NCBI Taxonomy" id="4529"/>
    <lineage>
        <taxon>Eukaryota</taxon>
        <taxon>Viridiplantae</taxon>
        <taxon>Streptophyta</taxon>
        <taxon>Embryophyta</taxon>
        <taxon>Tracheophyta</taxon>
        <taxon>Spermatophyta</taxon>
        <taxon>Magnoliopsida</taxon>
        <taxon>Liliopsida</taxon>
        <taxon>Poales</taxon>
        <taxon>Poaceae</taxon>
        <taxon>BOP clade</taxon>
        <taxon>Oryzoideae</taxon>
        <taxon>Oryzeae</taxon>
        <taxon>Oryzinae</taxon>
        <taxon>Oryza</taxon>
    </lineage>
</organism>
<name>A0A0E0RIQ4_ORYRU</name>
<evidence type="ECO:0000259" key="4">
    <source>
        <dbReference type="PROSITE" id="PS51393"/>
    </source>
</evidence>
<dbReference type="Proteomes" id="UP000008022">
    <property type="component" value="Unassembled WGS sequence"/>
</dbReference>
<evidence type="ECO:0000313" key="6">
    <source>
        <dbReference type="Proteomes" id="UP000008022"/>
    </source>
</evidence>
<evidence type="ECO:0000313" key="5">
    <source>
        <dbReference type="EnsemblPlants" id="ORUFI12G17450.1"/>
    </source>
</evidence>
<proteinExistence type="predicted"/>
<dbReference type="Gene3D" id="1.20.245.10">
    <property type="entry name" value="Lipoxygenase-1, Domain 5"/>
    <property type="match status" value="1"/>
</dbReference>
<protein>
    <recommendedName>
        <fullName evidence="4">Lipoxygenase domain-containing protein</fullName>
    </recommendedName>
</protein>
<dbReference type="STRING" id="4529.A0A0E0RIQ4"/>
<feature type="domain" description="Lipoxygenase" evidence="4">
    <location>
        <begin position="1"/>
        <end position="257"/>
    </location>
</feature>
<keyword evidence="3" id="KW-0560">Oxidoreductase</keyword>
<dbReference type="Pfam" id="PF00305">
    <property type="entry name" value="Lipoxygenase"/>
    <property type="match status" value="1"/>
</dbReference>
<evidence type="ECO:0000256" key="1">
    <source>
        <dbReference type="ARBA" id="ARBA00022723"/>
    </source>
</evidence>
<accession>A0A0E0RIQ4</accession>
<keyword evidence="1" id="KW-0479">Metal-binding</keyword>
<keyword evidence="2" id="KW-0223">Dioxygenase</keyword>
<sequence length="257" mass="29440">MEINAQARRMLISANGIIESAFAPGKHCMELSSAVYDKFWRFDMEALPADLIRRIDLGNGIPWGGWQAEANDRGLADSIKEWVSDHVNHYYPSVSDIYSDEELHGWWNEVQTNGHPDKKDGWPELDCHGSLIKVLTTIIWVASGHHAAVNFGQYPYAGYFPNRPTIARRNMPMEEEHGCEGMQPTFVEDPVRTTLILPALNLLSSHSPSEEYMGTHTEAAWMANREVRAAFGRFNERMMRIAETIDRRNRDPERRNR</sequence>
<dbReference type="PANTHER" id="PTHR11771">
    <property type="entry name" value="LIPOXYGENASE"/>
    <property type="match status" value="1"/>
</dbReference>
<dbReference type="InterPro" id="IPR036226">
    <property type="entry name" value="LipOase_C_sf"/>
</dbReference>
<dbReference type="SUPFAM" id="SSF48484">
    <property type="entry name" value="Lipoxigenase"/>
    <property type="match status" value="1"/>
</dbReference>
<dbReference type="InterPro" id="IPR013819">
    <property type="entry name" value="LipOase_C"/>
</dbReference>
<dbReference type="EnsemblPlants" id="ORUFI12G17450.1">
    <property type="protein sequence ID" value="ORUFI12G17450.1"/>
    <property type="gene ID" value="ORUFI12G17450"/>
</dbReference>
<dbReference type="GO" id="GO:0034440">
    <property type="term" value="P:lipid oxidation"/>
    <property type="evidence" value="ECO:0007669"/>
    <property type="project" value="InterPro"/>
</dbReference>
<dbReference type="Gramene" id="ORUFI12G17450.1">
    <property type="protein sequence ID" value="ORUFI12G17450.1"/>
    <property type="gene ID" value="ORUFI12G17450"/>
</dbReference>
<dbReference type="eggNOG" id="ENOG502QQSP">
    <property type="taxonomic scope" value="Eukaryota"/>
</dbReference>
<evidence type="ECO:0000256" key="2">
    <source>
        <dbReference type="ARBA" id="ARBA00022964"/>
    </source>
</evidence>
<dbReference type="AlphaFoldDB" id="A0A0E0RIQ4"/>
<reference evidence="5" key="2">
    <citation type="submission" date="2015-06" db="UniProtKB">
        <authorList>
            <consortium name="EnsemblPlants"/>
        </authorList>
    </citation>
    <scope>IDENTIFICATION</scope>
</reference>
<dbReference type="GO" id="GO:0046872">
    <property type="term" value="F:metal ion binding"/>
    <property type="evidence" value="ECO:0007669"/>
    <property type="project" value="UniProtKB-KW"/>
</dbReference>
<dbReference type="OMA" id="GWQAEAN"/>
<evidence type="ECO:0000256" key="3">
    <source>
        <dbReference type="ARBA" id="ARBA00023002"/>
    </source>
</evidence>